<evidence type="ECO:0000313" key="3">
    <source>
        <dbReference type="Proteomes" id="UP000093276"/>
    </source>
</evidence>
<gene>
    <name evidence="2" type="ORF">BB050_00788</name>
</gene>
<proteinExistence type="predicted"/>
<dbReference type="AlphaFoldDB" id="A0AAC9GGY9"/>
<name>A0AAC9GGY9_9FLAO</name>
<feature type="domain" description="HTH cro/C1-type" evidence="1">
    <location>
        <begin position="6"/>
        <end position="37"/>
    </location>
</feature>
<dbReference type="EMBL" id="CP016907">
    <property type="protein sequence ID" value="AOC93930.1"/>
    <property type="molecule type" value="Genomic_DNA"/>
</dbReference>
<dbReference type="PROSITE" id="PS50943">
    <property type="entry name" value="HTH_CROC1"/>
    <property type="match status" value="1"/>
</dbReference>
<sequence>MPWACQQYVSTLEGSETIDDEKLNKIAEALGVSVEAIKSFSDEGVINYFNTFNETDFSNSQGAFGHHDQYTFNPIEKLIEAYDENKKLYERLLESEKEKISYLEKLLKEK</sequence>
<evidence type="ECO:0000313" key="2">
    <source>
        <dbReference type="EMBL" id="AOC93930.1"/>
    </source>
</evidence>
<organism evidence="2 3">
    <name type="scientific">Flavobacterium anhuiense</name>
    <dbReference type="NCBI Taxonomy" id="459526"/>
    <lineage>
        <taxon>Bacteria</taxon>
        <taxon>Pseudomonadati</taxon>
        <taxon>Bacteroidota</taxon>
        <taxon>Flavobacteriia</taxon>
        <taxon>Flavobacteriales</taxon>
        <taxon>Flavobacteriaceae</taxon>
        <taxon>Flavobacterium</taxon>
    </lineage>
</organism>
<dbReference type="KEGG" id="fjg:BB050_00788"/>
<accession>A0AAC9GGY9</accession>
<reference evidence="2 3" key="1">
    <citation type="submission" date="2016-08" db="EMBL/GenBank/DDBJ databases">
        <title>Complete genome sequence of Flavobacterium johnsoniae strain GSE09, a volatile-producing biocontrol agent isolated from cucumber (Cucumis sativus).</title>
        <authorList>
            <person name="Jeong J.-J."/>
            <person name="Oh J.Y."/>
            <person name="Jim Y.J."/>
            <person name="Sang M.K."/>
            <person name="Kim K.D."/>
        </authorList>
    </citation>
    <scope>NUCLEOTIDE SEQUENCE [LARGE SCALE GENOMIC DNA]</scope>
    <source>
        <strain evidence="2 3">GSE09</strain>
    </source>
</reference>
<dbReference type="InterPro" id="IPR001387">
    <property type="entry name" value="Cro/C1-type_HTH"/>
</dbReference>
<dbReference type="Proteomes" id="UP000093276">
    <property type="component" value="Chromosome"/>
</dbReference>
<evidence type="ECO:0000259" key="1">
    <source>
        <dbReference type="PROSITE" id="PS50943"/>
    </source>
</evidence>
<protein>
    <recommendedName>
        <fullName evidence="1">HTH cro/C1-type domain-containing protein</fullName>
    </recommendedName>
</protein>